<accession>A0A1H4LV83</accession>
<dbReference type="EMBL" id="FNSV01000005">
    <property type="protein sequence ID" value="SEB74142.1"/>
    <property type="molecule type" value="Genomic_DNA"/>
</dbReference>
<gene>
    <name evidence="2" type="ORF">SAMN04490239_1465</name>
</gene>
<evidence type="ECO:0000256" key="1">
    <source>
        <dbReference type="SAM" id="MobiDB-lite"/>
    </source>
</evidence>
<reference evidence="3" key="1">
    <citation type="submission" date="2016-10" db="EMBL/GenBank/DDBJ databases">
        <authorList>
            <person name="Varghese N."/>
            <person name="Submissions S."/>
        </authorList>
    </citation>
    <scope>NUCLEOTIDE SEQUENCE [LARGE SCALE GENOMIC DNA]</scope>
    <source>
        <strain evidence="3">DSM 44498</strain>
    </source>
</reference>
<name>A0A1H4LV83_9NOCA</name>
<sequence length="211" mass="24224">MLHGMSAQPGFPRCARYSVLRRDLGPKPRPKVHLRWRTGDWTALLPVLNEKYSSKSPPRHIRPIPGEFYRNPYSRGAGPAPMRRHHRPHQSPTVARKGGSGGIPTFTGAQSPSCPAGAGLTAVPDVDRDFRESRIRIERWDRICGWARVPSRTKKVHYRTTGEERSQPGGRRRAFPCYWRNIFIVIRYKKWSSRHQDLAGGVREVRCAQRR</sequence>
<evidence type="ECO:0000313" key="3">
    <source>
        <dbReference type="Proteomes" id="UP000183561"/>
    </source>
</evidence>
<keyword evidence="3" id="KW-1185">Reference proteome</keyword>
<organism evidence="2 3">
    <name type="scientific">Rhodococcus koreensis</name>
    <dbReference type="NCBI Taxonomy" id="99653"/>
    <lineage>
        <taxon>Bacteria</taxon>
        <taxon>Bacillati</taxon>
        <taxon>Actinomycetota</taxon>
        <taxon>Actinomycetes</taxon>
        <taxon>Mycobacteriales</taxon>
        <taxon>Nocardiaceae</taxon>
        <taxon>Rhodococcus</taxon>
    </lineage>
</organism>
<protein>
    <submittedName>
        <fullName evidence="2">Uncharacterized protein</fullName>
    </submittedName>
</protein>
<evidence type="ECO:0000313" key="2">
    <source>
        <dbReference type="EMBL" id="SEB74142.1"/>
    </source>
</evidence>
<proteinExistence type="predicted"/>
<feature type="region of interest" description="Disordered" evidence="1">
    <location>
        <begin position="77"/>
        <end position="103"/>
    </location>
</feature>
<dbReference type="Proteomes" id="UP000183561">
    <property type="component" value="Unassembled WGS sequence"/>
</dbReference>
<dbReference type="AlphaFoldDB" id="A0A1H4LV83"/>